<organism evidence="1 2">
    <name type="scientific">Nostoc favosum CHAB5714</name>
    <dbReference type="NCBI Taxonomy" id="2780399"/>
    <lineage>
        <taxon>Bacteria</taxon>
        <taxon>Bacillati</taxon>
        <taxon>Cyanobacteriota</taxon>
        <taxon>Cyanophyceae</taxon>
        <taxon>Nostocales</taxon>
        <taxon>Nostocaceae</taxon>
        <taxon>Nostoc</taxon>
        <taxon>Nostoc favosum</taxon>
    </lineage>
</organism>
<protein>
    <submittedName>
        <fullName evidence="1">Uncharacterized protein</fullName>
    </submittedName>
</protein>
<name>A0ABS8IN05_9NOSO</name>
<dbReference type="RefSeq" id="WP_229491217.1">
    <property type="nucleotide sequence ID" value="NZ_JAIVFQ010000191.1"/>
</dbReference>
<reference evidence="1 2" key="1">
    <citation type="journal article" date="2021" name="Microorganisms">
        <title>Genome Evolution of Filamentous Cyanobacterium Nostoc Species: From Facultative Symbiosis to Free Living.</title>
        <authorList>
            <person name="Huo D."/>
            <person name="Li H."/>
            <person name="Cai F."/>
            <person name="Guo X."/>
            <person name="Qiao Z."/>
            <person name="Wang W."/>
            <person name="Yu G."/>
            <person name="Li R."/>
        </authorList>
    </citation>
    <scope>NUCLEOTIDE SEQUENCE [LARGE SCALE GENOMIC DNA]</scope>
    <source>
        <strain evidence="1 2">CHAB 5714</strain>
    </source>
</reference>
<accession>A0ABS8IN05</accession>
<dbReference type="Proteomes" id="UP001199525">
    <property type="component" value="Unassembled WGS sequence"/>
</dbReference>
<proteinExistence type="predicted"/>
<evidence type="ECO:0000313" key="1">
    <source>
        <dbReference type="EMBL" id="MCC5605056.1"/>
    </source>
</evidence>
<comment type="caution">
    <text evidence="1">The sequence shown here is derived from an EMBL/GenBank/DDBJ whole genome shotgun (WGS) entry which is preliminary data.</text>
</comment>
<keyword evidence="2" id="KW-1185">Reference proteome</keyword>
<dbReference type="EMBL" id="JAIVFQ010000191">
    <property type="protein sequence ID" value="MCC5605056.1"/>
    <property type="molecule type" value="Genomic_DNA"/>
</dbReference>
<sequence length="116" mass="13304">MKKIPQTDAIFENVLRENQASDENPKSLRVSFVVVEADFDYSQFFNFDARGYSCCNLWHNSHLRNRNRGDRSSCPDQSDRLLICVLIDVVACHNTLTLLLAKPNIFLLLASDRSKL</sequence>
<gene>
    <name evidence="1" type="ORF">LC586_39585</name>
</gene>
<evidence type="ECO:0000313" key="2">
    <source>
        <dbReference type="Proteomes" id="UP001199525"/>
    </source>
</evidence>